<dbReference type="Proteomes" id="UP001150924">
    <property type="component" value="Unassembled WGS sequence"/>
</dbReference>
<reference evidence="1" key="1">
    <citation type="submission" date="2022-11" db="EMBL/GenBank/DDBJ databases">
        <title>Minimal conservation of predation-associated metabolite biosynthetic gene clusters underscores biosynthetic potential of Myxococcota including descriptions for ten novel species: Archangium lansinium sp. nov., Myxococcus landrumus sp. nov., Nannocystis bai.</title>
        <authorList>
            <person name="Ahearne A."/>
            <person name="Stevens C."/>
            <person name="Phillips K."/>
        </authorList>
    </citation>
    <scope>NUCLEOTIDE SEQUENCE</scope>
    <source>
        <strain evidence="1">Na p29</strain>
    </source>
</reference>
<name>A0A9X3F376_9BACT</name>
<gene>
    <name evidence="1" type="ORF">OV079_34825</name>
</gene>
<dbReference type="AlphaFoldDB" id="A0A9X3F376"/>
<comment type="caution">
    <text evidence="1">The sequence shown here is derived from an EMBL/GenBank/DDBJ whole genome shotgun (WGS) entry which is preliminary data.</text>
</comment>
<dbReference type="EMBL" id="JAPNKE010000002">
    <property type="protein sequence ID" value="MCY1010653.1"/>
    <property type="molecule type" value="Genomic_DNA"/>
</dbReference>
<sequence length="44" mass="5169">MAAWIKEQVCRYTMLALKAEQRRLLAYRWRRGPVRPLVAVEAAP</sequence>
<keyword evidence="2" id="KW-1185">Reference proteome</keyword>
<organism evidence="1 2">
    <name type="scientific">Nannocystis pusilla</name>
    <dbReference type="NCBI Taxonomy" id="889268"/>
    <lineage>
        <taxon>Bacteria</taxon>
        <taxon>Pseudomonadati</taxon>
        <taxon>Myxococcota</taxon>
        <taxon>Polyangia</taxon>
        <taxon>Nannocystales</taxon>
        <taxon>Nannocystaceae</taxon>
        <taxon>Nannocystis</taxon>
    </lineage>
</organism>
<evidence type="ECO:0000313" key="2">
    <source>
        <dbReference type="Proteomes" id="UP001150924"/>
    </source>
</evidence>
<evidence type="ECO:0000313" key="1">
    <source>
        <dbReference type="EMBL" id="MCY1010653.1"/>
    </source>
</evidence>
<proteinExistence type="predicted"/>
<dbReference type="RefSeq" id="WP_267773687.1">
    <property type="nucleotide sequence ID" value="NZ_JAPNKE010000002.1"/>
</dbReference>
<accession>A0A9X3F376</accession>
<protein>
    <submittedName>
        <fullName evidence="1">Uncharacterized protein</fullName>
    </submittedName>
</protein>